<dbReference type="Proteomes" id="UP000614996">
    <property type="component" value="Unassembled WGS sequence"/>
</dbReference>
<feature type="compositionally biased region" description="Basic and acidic residues" evidence="4">
    <location>
        <begin position="317"/>
        <end position="333"/>
    </location>
</feature>
<keyword evidence="3" id="KW-0804">Transcription</keyword>
<evidence type="ECO:0000256" key="3">
    <source>
        <dbReference type="ARBA" id="ARBA00023163"/>
    </source>
</evidence>
<evidence type="ECO:0000256" key="4">
    <source>
        <dbReference type="SAM" id="MobiDB-lite"/>
    </source>
</evidence>
<dbReference type="InterPro" id="IPR016032">
    <property type="entry name" value="Sig_transdc_resp-reg_C-effctor"/>
</dbReference>
<dbReference type="PANTHER" id="PTHR43214">
    <property type="entry name" value="TWO-COMPONENT RESPONSE REGULATOR"/>
    <property type="match status" value="1"/>
</dbReference>
<protein>
    <recommendedName>
        <fullName evidence="5">HTH luxR-type domain-containing protein</fullName>
    </recommendedName>
</protein>
<evidence type="ECO:0000313" key="7">
    <source>
        <dbReference type="Proteomes" id="UP000614996"/>
    </source>
</evidence>
<dbReference type="Pfam" id="PF00196">
    <property type="entry name" value="GerE"/>
    <property type="match status" value="1"/>
</dbReference>
<feature type="compositionally biased region" description="Basic and acidic residues" evidence="4">
    <location>
        <begin position="268"/>
        <end position="293"/>
    </location>
</feature>
<proteinExistence type="predicted"/>
<dbReference type="InterPro" id="IPR000792">
    <property type="entry name" value="Tscrpt_reg_LuxR_C"/>
</dbReference>
<feature type="domain" description="HTH luxR-type" evidence="5">
    <location>
        <begin position="205"/>
        <end position="258"/>
    </location>
</feature>
<dbReference type="EMBL" id="BOPO01000150">
    <property type="protein sequence ID" value="GIL31905.1"/>
    <property type="molecule type" value="Genomic_DNA"/>
</dbReference>
<gene>
    <name evidence="6" type="ORF">NUM_71590</name>
</gene>
<evidence type="ECO:0000259" key="5">
    <source>
        <dbReference type="SMART" id="SM00421"/>
    </source>
</evidence>
<keyword evidence="2" id="KW-0238">DNA-binding</keyword>
<dbReference type="InterPro" id="IPR039420">
    <property type="entry name" value="WalR-like"/>
</dbReference>
<dbReference type="GO" id="GO:0006355">
    <property type="term" value="P:regulation of DNA-templated transcription"/>
    <property type="evidence" value="ECO:0007669"/>
    <property type="project" value="InterPro"/>
</dbReference>
<keyword evidence="7" id="KW-1185">Reference proteome</keyword>
<dbReference type="SMART" id="SM00421">
    <property type="entry name" value="HTH_LUXR"/>
    <property type="match status" value="1"/>
</dbReference>
<evidence type="ECO:0000256" key="1">
    <source>
        <dbReference type="ARBA" id="ARBA00023015"/>
    </source>
</evidence>
<sequence length="333" mass="35650">MATDAPAATRGVAGTDPAAVLRQVRGLIDSVVDTRDACACGTAGGTDVPDAIADGPSAILDRVRRLSGAADHEILCSVSQQSAALPLLTAIERMVRQDPKPTRANVRLMCTPDLLDHAFIRSLVAAQGAGRCGELTIRMVTHKMPGLLVVDRRDTLIVSAAGGGSRAQLFSSPILAELLQLIFAERWTVAEPAHTVALLRSGRDVVQLREILLCLVQGLKDDTAARRLDMSVRTYRRHVAGILRELNVRSRVQAAIAAINMGLVRSPVPDRQEGPDSRDSHDGSASTTDDRRGGRARPASAPVPHVACRPGQRHRAGRVDRRAQGDQLERAVL</sequence>
<dbReference type="SUPFAM" id="SSF46894">
    <property type="entry name" value="C-terminal effector domain of the bipartite response regulators"/>
    <property type="match status" value="1"/>
</dbReference>
<feature type="region of interest" description="Disordered" evidence="4">
    <location>
        <begin position="266"/>
        <end position="333"/>
    </location>
</feature>
<accession>A0A8J4AJU6</accession>
<name>A0A8J4AJU6_9ACTN</name>
<dbReference type="RefSeq" id="WP_207129444.1">
    <property type="nucleotide sequence ID" value="NZ_BOPO01000150.1"/>
</dbReference>
<dbReference type="PANTHER" id="PTHR43214:SF24">
    <property type="entry name" value="TRANSCRIPTIONAL REGULATORY PROTEIN NARL-RELATED"/>
    <property type="match status" value="1"/>
</dbReference>
<evidence type="ECO:0000256" key="2">
    <source>
        <dbReference type="ARBA" id="ARBA00023125"/>
    </source>
</evidence>
<dbReference type="InterPro" id="IPR036388">
    <property type="entry name" value="WH-like_DNA-bd_sf"/>
</dbReference>
<reference evidence="7" key="1">
    <citation type="journal article" date="2021" name="Int. J. Syst. Evol. Microbiol.">
        <title>Actinocatenispora comari sp. nov., an endophytic actinomycete isolated from aerial parts of Comarum salesowianum.</title>
        <authorList>
            <person name="Oyunbileg N."/>
            <person name="Iizaka Y."/>
            <person name="Hamada M."/>
            <person name="Davaapurev B.O."/>
            <person name="Fukumoto A."/>
            <person name="Tsetseg B."/>
            <person name="Kato F."/>
            <person name="Tamura T."/>
            <person name="Batkhuu J."/>
            <person name="Anzai Y."/>
        </authorList>
    </citation>
    <scope>NUCLEOTIDE SEQUENCE [LARGE SCALE GENOMIC DNA]</scope>
    <source>
        <strain evidence="7">NUM-2625</strain>
    </source>
</reference>
<keyword evidence="1" id="KW-0805">Transcription regulation</keyword>
<dbReference type="AlphaFoldDB" id="A0A8J4AJU6"/>
<dbReference type="GO" id="GO:0003677">
    <property type="term" value="F:DNA binding"/>
    <property type="evidence" value="ECO:0007669"/>
    <property type="project" value="UniProtKB-KW"/>
</dbReference>
<evidence type="ECO:0000313" key="6">
    <source>
        <dbReference type="EMBL" id="GIL31905.1"/>
    </source>
</evidence>
<dbReference type="Gene3D" id="1.10.10.10">
    <property type="entry name" value="Winged helix-like DNA-binding domain superfamily/Winged helix DNA-binding domain"/>
    <property type="match status" value="1"/>
</dbReference>
<organism evidence="6 7">
    <name type="scientific">Actinocatenispora comari</name>
    <dbReference type="NCBI Taxonomy" id="2807577"/>
    <lineage>
        <taxon>Bacteria</taxon>
        <taxon>Bacillati</taxon>
        <taxon>Actinomycetota</taxon>
        <taxon>Actinomycetes</taxon>
        <taxon>Micromonosporales</taxon>
        <taxon>Micromonosporaceae</taxon>
        <taxon>Actinocatenispora</taxon>
    </lineage>
</organism>
<comment type="caution">
    <text evidence="6">The sequence shown here is derived from an EMBL/GenBank/DDBJ whole genome shotgun (WGS) entry which is preliminary data.</text>
</comment>